<comment type="caution">
    <text evidence="2">The sequence shown here is derived from an EMBL/GenBank/DDBJ whole genome shotgun (WGS) entry which is preliminary data.</text>
</comment>
<name>A0ABQ2IV99_9ACTN</name>
<dbReference type="InterPro" id="IPR043504">
    <property type="entry name" value="Peptidase_S1_PA_chymotrypsin"/>
</dbReference>
<dbReference type="EMBL" id="BMND01000001">
    <property type="protein sequence ID" value="GGN31941.1"/>
    <property type="molecule type" value="Genomic_DNA"/>
</dbReference>
<dbReference type="InterPro" id="IPR028994">
    <property type="entry name" value="Integrin_alpha_N"/>
</dbReference>
<dbReference type="SUPFAM" id="SSF50494">
    <property type="entry name" value="Trypsin-like serine proteases"/>
    <property type="match status" value="1"/>
</dbReference>
<dbReference type="Pfam" id="PF13365">
    <property type="entry name" value="Trypsin_2"/>
    <property type="match status" value="1"/>
</dbReference>
<reference evidence="3" key="1">
    <citation type="journal article" date="2019" name="Int. J. Syst. Evol. Microbiol.">
        <title>The Global Catalogue of Microorganisms (GCM) 10K type strain sequencing project: providing services to taxonomists for standard genome sequencing and annotation.</title>
        <authorList>
            <consortium name="The Broad Institute Genomics Platform"/>
            <consortium name="The Broad Institute Genome Sequencing Center for Infectious Disease"/>
            <person name="Wu L."/>
            <person name="Ma J."/>
        </authorList>
    </citation>
    <scope>NUCLEOTIDE SEQUENCE [LARGE SCALE GENOMIC DNA]</scope>
    <source>
        <strain evidence="3">CGMCC 4.7323</strain>
    </source>
</reference>
<feature type="compositionally biased region" description="Basic and acidic residues" evidence="1">
    <location>
        <begin position="7"/>
        <end position="28"/>
    </location>
</feature>
<accession>A0ABQ2IV99</accession>
<evidence type="ECO:0000313" key="2">
    <source>
        <dbReference type="EMBL" id="GGN31941.1"/>
    </source>
</evidence>
<organism evidence="2 3">
    <name type="scientific">Streptomyces kronopolitis</name>
    <dbReference type="NCBI Taxonomy" id="1612435"/>
    <lineage>
        <taxon>Bacteria</taxon>
        <taxon>Bacillati</taxon>
        <taxon>Actinomycetota</taxon>
        <taxon>Actinomycetes</taxon>
        <taxon>Kitasatosporales</taxon>
        <taxon>Streptomycetaceae</taxon>
        <taxon>Streptomyces</taxon>
    </lineage>
</organism>
<evidence type="ECO:0000256" key="1">
    <source>
        <dbReference type="SAM" id="MobiDB-lite"/>
    </source>
</evidence>
<protein>
    <recommendedName>
        <fullName evidence="4">Trypsin-like serine protease</fullName>
    </recommendedName>
</protein>
<dbReference type="Gene3D" id="2.40.10.10">
    <property type="entry name" value="Trypsin-like serine proteases"/>
    <property type="match status" value="2"/>
</dbReference>
<keyword evidence="3" id="KW-1185">Reference proteome</keyword>
<proteinExistence type="predicted"/>
<dbReference type="Proteomes" id="UP000600080">
    <property type="component" value="Unassembled WGS sequence"/>
</dbReference>
<dbReference type="InterPro" id="IPR009003">
    <property type="entry name" value="Peptidase_S1_PA"/>
</dbReference>
<evidence type="ECO:0000313" key="3">
    <source>
        <dbReference type="Proteomes" id="UP000600080"/>
    </source>
</evidence>
<sequence length="575" mass="61193">MRPSKGVTREEIRKAEEIERYWTPERIRSAVPVEAPETGGSAPGAQRSPVARGKASLREPSHEVGAGIPTVGVFLIRNDDGSPTPNQFCTADSVTSPTRSLVITAAHCLKGSRSASKVAFVPGYRAGASSAGQAGETPYGIFPMVAGKVWIDGRYLAPTPDDDVDFAFLRVGPNASGQLLEDATGTGNTLTTSTSANLARKNVTLIGYPGGQKTPLQCTNDTSAVLNRFMEIKCDRFRTGVSGGPFLDHFDGSRGNLVGVIGGWHTGGLSDDISYSSQFDDDAVRLYQQAVADAEPDEPNLLGSGGTWQHATVMTSGSFHTASVRDHVGDLVVRWSDGEVSLYPGSGTYGFRKDVQLAKKSKEWQQAQVVTAGDFTGDGTDDLIVRWANGKLTLYKDVNETRKLTGGITLRGPNSTWTHATRITAGRFGGADGRRNDLVVRWAGGGVSLYPDVDAAGIHAEKQLAKSNTTWTHATDIGAGDFTNSSGNQDLFVRWSDGEVTVYEDPAAAGLKKEHQLRPAKSAWRNGLLTTTGAFGGGSRQDDLIALWPKGKLSLYADTTDGSLGRERTLVSPAG</sequence>
<dbReference type="SUPFAM" id="SSF69318">
    <property type="entry name" value="Integrin alpha N-terminal domain"/>
    <property type="match status" value="1"/>
</dbReference>
<gene>
    <name evidence="2" type="ORF">GCM10012285_01830</name>
</gene>
<dbReference type="InterPro" id="IPR018114">
    <property type="entry name" value="TRYPSIN_HIS"/>
</dbReference>
<dbReference type="PROSITE" id="PS00134">
    <property type="entry name" value="TRYPSIN_HIS"/>
    <property type="match status" value="1"/>
</dbReference>
<feature type="region of interest" description="Disordered" evidence="1">
    <location>
        <begin position="1"/>
        <end position="64"/>
    </location>
</feature>
<evidence type="ECO:0008006" key="4">
    <source>
        <dbReference type="Google" id="ProtNLM"/>
    </source>
</evidence>